<evidence type="ECO:0000313" key="3">
    <source>
        <dbReference type="EMBL" id="GAL89982.1"/>
    </source>
</evidence>
<evidence type="ECO:0000313" key="2">
    <source>
        <dbReference type="EMBL" id="GAL72952.1"/>
    </source>
</evidence>
<dbReference type="EMBL" id="BBNY01000067">
    <property type="protein sequence ID" value="GAL89982.1"/>
    <property type="molecule type" value="Genomic_DNA"/>
</dbReference>
<proteinExistence type="predicted"/>
<gene>
    <name evidence="2" type="ORF">JCM19302_4246</name>
    <name evidence="3" type="ORF">JCM19538_2813</name>
</gene>
<organism evidence="2 4">
    <name type="scientific">Jejuia pallidilutea</name>
    <dbReference type="NCBI Taxonomy" id="504487"/>
    <lineage>
        <taxon>Bacteria</taxon>
        <taxon>Pseudomonadati</taxon>
        <taxon>Bacteroidota</taxon>
        <taxon>Flavobacteriia</taxon>
        <taxon>Flavobacteriales</taxon>
        <taxon>Flavobacteriaceae</taxon>
        <taxon>Jejuia</taxon>
    </lineage>
</organism>
<sequence>MKNSNYIFYLCCIISLNLLNSQSYVGLNTDNYAGVHSLILNPSGVVDSRFKTDINLISISAFGGSDYFGINLNDIIKAEDGFDFDSDVEKTPTNANNFFVNTDILGPSFMFNLSPKSSIGILSRVRAVFNLHNVSGELYENLSDNFDTNENFNFNSTDVTGTVHAWAEISLVYGRILIDSKKQFLKGGISLKYLQGAGGVFVNSPNFTGNYDATNETLATTGDLTYGTSQDFNNNDIEFKNLTSGFGADIGFTYEYRPHKLRDSLTSRAHNKYKLKIGAAITDIGSIDYKESTLTTYNLNATADTSTFNEEGDIEQFLDDNYNATETTINQKIQLPTALRVLIDYQIRHKIYVSLQGNLSLKNKNTVGTNSIINNLVVSPRLETRLFSLYAPISFREYGDVAWGAGFRFSALTIGSGSILSNLITDSSQTTDVYLGLKIPIYQKRKR</sequence>
<dbReference type="Proteomes" id="UP000029646">
    <property type="component" value="Unassembled WGS sequence"/>
</dbReference>
<comment type="caution">
    <text evidence="2">The sequence shown here is derived from an EMBL/GenBank/DDBJ whole genome shotgun (WGS) entry which is preliminary data.</text>
</comment>
<dbReference type="InterPro" id="IPR043781">
    <property type="entry name" value="DUF5723"/>
</dbReference>
<name>A0A090X027_9FLAO</name>
<dbReference type="Pfam" id="PF18990">
    <property type="entry name" value="DUF5723"/>
    <property type="match status" value="1"/>
</dbReference>
<evidence type="ECO:0000313" key="4">
    <source>
        <dbReference type="Proteomes" id="UP000029646"/>
    </source>
</evidence>
<feature type="domain" description="DUF5723" evidence="1">
    <location>
        <begin position="45"/>
        <end position="414"/>
    </location>
</feature>
<dbReference type="EMBL" id="BBNS01000035">
    <property type="protein sequence ID" value="GAL72952.1"/>
    <property type="molecule type" value="Genomic_DNA"/>
</dbReference>
<dbReference type="AlphaFoldDB" id="A0A090X027"/>
<dbReference type="OrthoDB" id="9805336at2"/>
<reference evidence="5" key="1">
    <citation type="journal article" date="2014" name="Genome Announc.">
        <title>Draft Genome Sequence of Marine Flavobacterium Jejuia pallidilutea Strain 11shimoA1 and Pigmentation Mutants.</title>
        <authorList>
            <person name="Takatani N."/>
            <person name="Nakanishi M."/>
            <person name="Meirelles P."/>
            <person name="Mino S."/>
            <person name="Suda W."/>
            <person name="Oshima K."/>
            <person name="Hattori M."/>
            <person name="Ohkuma M."/>
            <person name="Hosokawa M."/>
            <person name="Miyashita K."/>
            <person name="Thompson F.L."/>
            <person name="Niwa A."/>
            <person name="Sawabe T."/>
            <person name="Sawabe T."/>
        </authorList>
    </citation>
    <scope>NUCLEOTIDE SEQUENCE [LARGE SCALE GENOMIC DNA]</scope>
    <source>
        <strain evidence="5">JCM 19538</strain>
    </source>
</reference>
<keyword evidence="5" id="KW-1185">Reference proteome</keyword>
<dbReference type="Proteomes" id="UP000030184">
    <property type="component" value="Unassembled WGS sequence"/>
</dbReference>
<evidence type="ECO:0000313" key="5">
    <source>
        <dbReference type="Proteomes" id="UP000030184"/>
    </source>
</evidence>
<dbReference type="RefSeq" id="WP_042249537.1">
    <property type="nucleotide sequence ID" value="NZ_BBNS01000035.1"/>
</dbReference>
<protein>
    <submittedName>
        <fullName evidence="2">OmpA protein</fullName>
    </submittedName>
</protein>
<accession>A0A090X027</accession>
<evidence type="ECO:0000259" key="1">
    <source>
        <dbReference type="Pfam" id="PF18990"/>
    </source>
</evidence>